<evidence type="ECO:0000313" key="6">
    <source>
        <dbReference type="Proteomes" id="UP000600946"/>
    </source>
</evidence>
<name>A0ABQ3A705_9ACTN</name>
<dbReference type="RefSeq" id="WP_190027272.1">
    <property type="nucleotide sequence ID" value="NZ_BMUU01000004.1"/>
</dbReference>
<feature type="domain" description="Septum formation-related" evidence="4">
    <location>
        <begin position="145"/>
        <end position="241"/>
    </location>
</feature>
<dbReference type="Proteomes" id="UP000600946">
    <property type="component" value="Unassembled WGS sequence"/>
</dbReference>
<keyword evidence="2" id="KW-1133">Transmembrane helix</keyword>
<feature type="region of interest" description="Disordered" evidence="1">
    <location>
        <begin position="1"/>
        <end position="34"/>
    </location>
</feature>
<dbReference type="Pfam" id="PF13828">
    <property type="entry name" value="DUF4190"/>
    <property type="match status" value="1"/>
</dbReference>
<dbReference type="InterPro" id="IPR025241">
    <property type="entry name" value="DUF4190"/>
</dbReference>
<feature type="region of interest" description="Disordered" evidence="1">
    <location>
        <begin position="373"/>
        <end position="412"/>
    </location>
</feature>
<proteinExistence type="predicted"/>
<comment type="caution">
    <text evidence="5">The sequence shown here is derived from an EMBL/GenBank/DDBJ whole genome shotgun (WGS) entry which is preliminary data.</text>
</comment>
<feature type="compositionally biased region" description="Low complexity" evidence="1">
    <location>
        <begin position="16"/>
        <end position="26"/>
    </location>
</feature>
<dbReference type="EMBL" id="BMUU01000004">
    <property type="protein sequence ID" value="GGY34093.1"/>
    <property type="molecule type" value="Genomic_DNA"/>
</dbReference>
<evidence type="ECO:0000256" key="2">
    <source>
        <dbReference type="SAM" id="Phobius"/>
    </source>
</evidence>
<keyword evidence="2" id="KW-0812">Transmembrane</keyword>
<accession>A0ABQ3A705</accession>
<protein>
    <submittedName>
        <fullName evidence="5">Membrane protein</fullName>
    </submittedName>
</protein>
<reference evidence="6" key="1">
    <citation type="journal article" date="2019" name="Int. J. Syst. Evol. Microbiol.">
        <title>The Global Catalogue of Microorganisms (GCM) 10K type strain sequencing project: providing services to taxonomists for standard genome sequencing and annotation.</title>
        <authorList>
            <consortium name="The Broad Institute Genomics Platform"/>
            <consortium name="The Broad Institute Genome Sequencing Center for Infectious Disease"/>
            <person name="Wu L."/>
            <person name="Ma J."/>
        </authorList>
    </citation>
    <scope>NUCLEOTIDE SEQUENCE [LARGE SCALE GENOMIC DNA]</scope>
    <source>
        <strain evidence="6">JCM 4594</strain>
    </source>
</reference>
<evidence type="ECO:0000259" key="3">
    <source>
        <dbReference type="Pfam" id="PF13828"/>
    </source>
</evidence>
<evidence type="ECO:0000313" key="5">
    <source>
        <dbReference type="EMBL" id="GGY34093.1"/>
    </source>
</evidence>
<evidence type="ECO:0000259" key="4">
    <source>
        <dbReference type="Pfam" id="PF13845"/>
    </source>
</evidence>
<feature type="domain" description="DUF4190" evidence="3">
    <location>
        <begin position="58"/>
        <end position="113"/>
    </location>
</feature>
<keyword evidence="6" id="KW-1185">Reference proteome</keyword>
<feature type="compositionally biased region" description="Pro residues" evidence="1">
    <location>
        <begin position="1"/>
        <end position="15"/>
    </location>
</feature>
<dbReference type="GeneID" id="96290991"/>
<organism evidence="5 6">
    <name type="scientific">Streptomyces xanthochromogenes</name>
    <dbReference type="NCBI Taxonomy" id="67384"/>
    <lineage>
        <taxon>Bacteria</taxon>
        <taxon>Bacillati</taxon>
        <taxon>Actinomycetota</taxon>
        <taxon>Actinomycetes</taxon>
        <taxon>Kitasatosporales</taxon>
        <taxon>Streptomycetaceae</taxon>
        <taxon>Streptomyces</taxon>
    </lineage>
</organism>
<gene>
    <name evidence="5" type="ORF">GCM10010326_30240</name>
</gene>
<feature type="compositionally biased region" description="Gly residues" evidence="1">
    <location>
        <begin position="389"/>
        <end position="406"/>
    </location>
</feature>
<evidence type="ECO:0000256" key="1">
    <source>
        <dbReference type="SAM" id="MobiDB-lite"/>
    </source>
</evidence>
<feature type="transmembrane region" description="Helical" evidence="2">
    <location>
        <begin position="58"/>
        <end position="83"/>
    </location>
</feature>
<dbReference type="Pfam" id="PF13845">
    <property type="entry name" value="Septum_form"/>
    <property type="match status" value="1"/>
</dbReference>
<sequence length="412" mass="42942">MEIPPPPAPGQPQQPQPGQGYGWPAPHQVPGAYPGQPMNGGPWYPYPQVPPQPPVSGLAIGSLVTGIVCCIPPLGLVLGVFALGRIKKKGLRGKGMAVAGVVLSTISTILLVVSIVTGGLSSGWRNFKDGWNEGVSRSRNTLDLRKGDCFDVPGGKLEREVVSVKIVPCAGKHDAEVSGSFRLTGTAYPGESAISTQADERCWGIEQAYAMDRWKVPAEAGPYYYTPSPKSWGLGDHTVTCAFASESVKLEGSVRNDASTLDADQVAFLDAVNGVDRVMAKAPDADRVEDDLPAFQKWASQVSETMDAEVEGLTAHSWPARLSPSVRAYTDGMKTAQKEWRKAASALDADSFYLHSGAADKAMKQSVEISARGALGLATTPPSTDDRSGGGSGGSGGSGSAGGSGSDGSKSV</sequence>
<dbReference type="InterPro" id="IPR026004">
    <property type="entry name" value="Septum_form"/>
</dbReference>
<keyword evidence="2" id="KW-0472">Membrane</keyword>
<feature type="transmembrane region" description="Helical" evidence="2">
    <location>
        <begin position="95"/>
        <end position="116"/>
    </location>
</feature>